<gene>
    <name evidence="1" type="ORF">MNOR_LOCUS42072</name>
</gene>
<feature type="non-terminal residue" evidence="1">
    <location>
        <position position="102"/>
    </location>
</feature>
<organism evidence="1 2">
    <name type="scientific">Meganyctiphanes norvegica</name>
    <name type="common">Northern krill</name>
    <name type="synonym">Thysanopoda norvegica</name>
    <dbReference type="NCBI Taxonomy" id="48144"/>
    <lineage>
        <taxon>Eukaryota</taxon>
        <taxon>Metazoa</taxon>
        <taxon>Ecdysozoa</taxon>
        <taxon>Arthropoda</taxon>
        <taxon>Crustacea</taxon>
        <taxon>Multicrustacea</taxon>
        <taxon>Malacostraca</taxon>
        <taxon>Eumalacostraca</taxon>
        <taxon>Eucarida</taxon>
        <taxon>Euphausiacea</taxon>
        <taxon>Euphausiidae</taxon>
        <taxon>Meganyctiphanes</taxon>
    </lineage>
</organism>
<dbReference type="AlphaFoldDB" id="A0AAV2SXR6"/>
<name>A0AAV2SXR6_MEGNR</name>
<keyword evidence="2" id="KW-1185">Reference proteome</keyword>
<protein>
    <submittedName>
        <fullName evidence="1">Uncharacterized protein</fullName>
    </submittedName>
</protein>
<reference evidence="1 2" key="1">
    <citation type="submission" date="2024-05" db="EMBL/GenBank/DDBJ databases">
        <authorList>
            <person name="Wallberg A."/>
        </authorList>
    </citation>
    <scope>NUCLEOTIDE SEQUENCE [LARGE SCALE GENOMIC DNA]</scope>
</reference>
<dbReference type="Proteomes" id="UP001497623">
    <property type="component" value="Unassembled WGS sequence"/>
</dbReference>
<dbReference type="EMBL" id="CAXKWB010193777">
    <property type="protein sequence ID" value="CAL4257486.1"/>
    <property type="molecule type" value="Genomic_DNA"/>
</dbReference>
<evidence type="ECO:0000313" key="1">
    <source>
        <dbReference type="EMBL" id="CAL4257486.1"/>
    </source>
</evidence>
<proteinExistence type="predicted"/>
<feature type="non-terminal residue" evidence="1">
    <location>
        <position position="1"/>
    </location>
</feature>
<comment type="caution">
    <text evidence="1">The sequence shown here is derived from an EMBL/GenBank/DDBJ whole genome shotgun (WGS) entry which is preliminary data.</text>
</comment>
<sequence>GIPACAHMEIGAKSGTSVGLALKQADQVSSTKLLRMGHLVPVRDSHRVISVGSSSEVTVRAPSSHGIRWTTEDFIKAHKEVRRSGRYNFEGCRIPIPTSIRY</sequence>
<accession>A0AAV2SXR6</accession>
<evidence type="ECO:0000313" key="2">
    <source>
        <dbReference type="Proteomes" id="UP001497623"/>
    </source>
</evidence>